<keyword evidence="3" id="KW-1185">Reference proteome</keyword>
<evidence type="ECO:0000256" key="1">
    <source>
        <dbReference type="SAM" id="MobiDB-lite"/>
    </source>
</evidence>
<proteinExistence type="predicted"/>
<comment type="caution">
    <text evidence="2">The sequence shown here is derived from an EMBL/GenBank/DDBJ whole genome shotgun (WGS) entry which is preliminary data.</text>
</comment>
<evidence type="ECO:0000313" key="3">
    <source>
        <dbReference type="Proteomes" id="UP000660265"/>
    </source>
</evidence>
<sequence>MVRSYGHVGSLVTWVAVVTGVTASTTGGPMINEASGRPVTYHPPGGPLPASLCTSHPALRSPTGSGMLP</sequence>
<reference evidence="3" key="1">
    <citation type="journal article" date="2019" name="Int. J. Syst. Evol. Microbiol.">
        <title>The Global Catalogue of Microorganisms (GCM) 10K type strain sequencing project: providing services to taxonomists for standard genome sequencing and annotation.</title>
        <authorList>
            <consortium name="The Broad Institute Genomics Platform"/>
            <consortium name="The Broad Institute Genome Sequencing Center for Infectious Disease"/>
            <person name="Wu L."/>
            <person name="Ma J."/>
        </authorList>
    </citation>
    <scope>NUCLEOTIDE SEQUENCE [LARGE SCALE GENOMIC DNA]</scope>
    <source>
        <strain evidence="3">CGMCC 4.7275</strain>
    </source>
</reference>
<protein>
    <recommendedName>
        <fullName evidence="4">Secreted protein</fullName>
    </recommendedName>
</protein>
<accession>A0ABQ2E3E4</accession>
<gene>
    <name evidence="2" type="ORF">GCM10011583_20000</name>
</gene>
<organism evidence="2 3">
    <name type="scientific">Streptomyces camponoticapitis</name>
    <dbReference type="NCBI Taxonomy" id="1616125"/>
    <lineage>
        <taxon>Bacteria</taxon>
        <taxon>Bacillati</taxon>
        <taxon>Actinomycetota</taxon>
        <taxon>Actinomycetes</taxon>
        <taxon>Kitasatosporales</taxon>
        <taxon>Streptomycetaceae</taxon>
        <taxon>Streptomyces</taxon>
    </lineage>
</organism>
<evidence type="ECO:0000313" key="2">
    <source>
        <dbReference type="EMBL" id="GGJ88590.1"/>
    </source>
</evidence>
<name>A0ABQ2E3E4_9ACTN</name>
<feature type="region of interest" description="Disordered" evidence="1">
    <location>
        <begin position="26"/>
        <end position="69"/>
    </location>
</feature>
<dbReference type="EMBL" id="BMMV01000005">
    <property type="protein sequence ID" value="GGJ88590.1"/>
    <property type="molecule type" value="Genomic_DNA"/>
</dbReference>
<dbReference type="Proteomes" id="UP000660265">
    <property type="component" value="Unassembled WGS sequence"/>
</dbReference>
<evidence type="ECO:0008006" key="4">
    <source>
        <dbReference type="Google" id="ProtNLM"/>
    </source>
</evidence>